<dbReference type="PANTHER" id="PTHR43280:SF2">
    <property type="entry name" value="HTH-TYPE TRANSCRIPTIONAL REGULATOR EXSA"/>
    <property type="match status" value="1"/>
</dbReference>
<evidence type="ECO:0000313" key="6">
    <source>
        <dbReference type="EMBL" id="RAV19699.1"/>
    </source>
</evidence>
<evidence type="ECO:0000256" key="4">
    <source>
        <dbReference type="SAM" id="Phobius"/>
    </source>
</evidence>
<protein>
    <recommendedName>
        <fullName evidence="5">HTH araC/xylS-type domain-containing protein</fullName>
    </recommendedName>
</protein>
<organism evidence="6 7">
    <name type="scientific">Paenibacillus contaminans</name>
    <dbReference type="NCBI Taxonomy" id="450362"/>
    <lineage>
        <taxon>Bacteria</taxon>
        <taxon>Bacillati</taxon>
        <taxon>Bacillota</taxon>
        <taxon>Bacilli</taxon>
        <taxon>Bacillales</taxon>
        <taxon>Paenibacillaceae</taxon>
        <taxon>Paenibacillus</taxon>
    </lineage>
</organism>
<evidence type="ECO:0000313" key="7">
    <source>
        <dbReference type="Proteomes" id="UP000250369"/>
    </source>
</evidence>
<dbReference type="Proteomes" id="UP000250369">
    <property type="component" value="Unassembled WGS sequence"/>
</dbReference>
<dbReference type="PANTHER" id="PTHR43280">
    <property type="entry name" value="ARAC-FAMILY TRANSCRIPTIONAL REGULATOR"/>
    <property type="match status" value="1"/>
</dbReference>
<gene>
    <name evidence="6" type="ORF">DQG23_19785</name>
</gene>
<evidence type="ECO:0000259" key="5">
    <source>
        <dbReference type="PROSITE" id="PS01124"/>
    </source>
</evidence>
<keyword evidence="4" id="KW-0472">Membrane</keyword>
<feature type="transmembrane region" description="Helical" evidence="4">
    <location>
        <begin position="41"/>
        <end position="61"/>
    </location>
</feature>
<dbReference type="Gene3D" id="1.10.10.60">
    <property type="entry name" value="Homeodomain-like"/>
    <property type="match status" value="2"/>
</dbReference>
<dbReference type="Pfam" id="PF17853">
    <property type="entry name" value="GGDEF_2"/>
    <property type="match status" value="1"/>
</dbReference>
<dbReference type="SMART" id="SM00342">
    <property type="entry name" value="HTH_ARAC"/>
    <property type="match status" value="1"/>
</dbReference>
<keyword evidence="3" id="KW-0804">Transcription</keyword>
<dbReference type="GO" id="GO:0003700">
    <property type="term" value="F:DNA-binding transcription factor activity"/>
    <property type="evidence" value="ECO:0007669"/>
    <property type="project" value="InterPro"/>
</dbReference>
<dbReference type="InterPro" id="IPR018060">
    <property type="entry name" value="HTH_AraC"/>
</dbReference>
<dbReference type="InterPro" id="IPR009057">
    <property type="entry name" value="Homeodomain-like_sf"/>
</dbReference>
<dbReference type="AlphaFoldDB" id="A0A329MIN7"/>
<dbReference type="SUPFAM" id="SSF46689">
    <property type="entry name" value="Homeodomain-like"/>
    <property type="match status" value="2"/>
</dbReference>
<dbReference type="Pfam" id="PF12833">
    <property type="entry name" value="HTH_18"/>
    <property type="match status" value="1"/>
</dbReference>
<keyword evidence="1" id="KW-0805">Transcription regulation</keyword>
<feature type="transmembrane region" description="Helical" evidence="4">
    <location>
        <begin position="331"/>
        <end position="351"/>
    </location>
</feature>
<dbReference type="GO" id="GO:0043565">
    <property type="term" value="F:sequence-specific DNA binding"/>
    <property type="evidence" value="ECO:0007669"/>
    <property type="project" value="InterPro"/>
</dbReference>
<dbReference type="InterPro" id="IPR041522">
    <property type="entry name" value="CdaR_GGDEF"/>
</dbReference>
<keyword evidence="4" id="KW-1133">Transmembrane helix</keyword>
<dbReference type="PROSITE" id="PS01124">
    <property type="entry name" value="HTH_ARAC_FAMILY_2"/>
    <property type="match status" value="1"/>
</dbReference>
<reference evidence="6 7" key="1">
    <citation type="journal article" date="2009" name="Int. J. Syst. Evol. Microbiol.">
        <title>Paenibacillus contaminans sp. nov., isolated from a contaminated laboratory plate.</title>
        <authorList>
            <person name="Chou J.H."/>
            <person name="Lee J.H."/>
            <person name="Lin M.C."/>
            <person name="Chang P.S."/>
            <person name="Arun A.B."/>
            <person name="Young C.C."/>
            <person name="Chen W.M."/>
        </authorList>
    </citation>
    <scope>NUCLEOTIDE SEQUENCE [LARGE SCALE GENOMIC DNA]</scope>
    <source>
        <strain evidence="6 7">CKOBP-6</strain>
    </source>
</reference>
<feature type="domain" description="HTH araC/xylS-type" evidence="5">
    <location>
        <begin position="699"/>
        <end position="797"/>
    </location>
</feature>
<evidence type="ECO:0000256" key="2">
    <source>
        <dbReference type="ARBA" id="ARBA00023125"/>
    </source>
</evidence>
<accession>A0A329MIN7</accession>
<dbReference type="Gene3D" id="3.30.450.20">
    <property type="entry name" value="PAS domain"/>
    <property type="match status" value="1"/>
</dbReference>
<dbReference type="EMBL" id="QMFB01000011">
    <property type="protein sequence ID" value="RAV19699.1"/>
    <property type="molecule type" value="Genomic_DNA"/>
</dbReference>
<sequence length="801" mass="90736">MNMYMELQSPYNKKHNKFGGELNMSWMKKQRGYRDYINQKMLIILLVLSIFPVLGFGMIVYTMGLDIVRTEVNQSSDSALSQVKEQVELLVSQIEQTTGQFSIQSNVSDVSKIGASPSLGSIQAANVLRNDLLALQSSFPAMDSIYYYHATQDTMVTSQLITDLSNGYFHDTNWLPAIQKEAERYKQSFWIAPRPLPDTPTGSRLGISYIALLPVFYSELKAALVVNVDTKYLSRMIGNSPFVEKGSILIFSETGQFIVQGGAQSGIATAEDERIYDYLAQLPEGRHSGEFKIDQEKYNISFAVSNKNGWTYASLIPTEALYQKVNGLKKMVIGITGLLAVMAFVVSIFSFNRFQSGLLQIVRLLSKSSQPASSPYKSLIQNYMARIETGILNLLEEMQQARVRWEEHLPLLKDHYLFSALANRSADLDKLVHLHDHRANLFLHAHFSVFLMEIDPPKGDVPFGKEDENLFLYAVANIAGELMKPVCLAETVIIQGNVIMILNMPKPVKEKELFEAAEEIRKTVGRLLKQTITIAMGSVVGSFGDISASYYEAVNLLRQNWVKAGDEVLSFRQTNERLSQQMLDYPADIEKLILEAIRSVDAAEAVGQLERFGAYLVDRHASLHVMRTYYFQLLVTVIRLVQDYEEDLRQIFGSRSPFVEIVALEGQKSVQDWFAQSVLQTVIDYFSRMRSHRKQQLVADAIGFIQKHYRDDVSLQMVADRLQINTSYLSLIFKEASGENFIDYITRYRIDKVKELLVETDINIGQIAGEVGYNNAQQLIRVFKRVEGITPGEFRKLHVTS</sequence>
<comment type="caution">
    <text evidence="6">The sequence shown here is derived from an EMBL/GenBank/DDBJ whole genome shotgun (WGS) entry which is preliminary data.</text>
</comment>
<evidence type="ECO:0000256" key="3">
    <source>
        <dbReference type="ARBA" id="ARBA00023163"/>
    </source>
</evidence>
<name>A0A329MIN7_9BACL</name>
<keyword evidence="4" id="KW-0812">Transmembrane</keyword>
<proteinExistence type="predicted"/>
<evidence type="ECO:0000256" key="1">
    <source>
        <dbReference type="ARBA" id="ARBA00023015"/>
    </source>
</evidence>
<keyword evidence="7" id="KW-1185">Reference proteome</keyword>
<keyword evidence="2" id="KW-0238">DNA-binding</keyword>